<feature type="disulfide bond" evidence="10">
    <location>
        <begin position="38"/>
        <end position="50"/>
    </location>
</feature>
<dbReference type="InterPro" id="IPR050685">
    <property type="entry name" value="LDLR"/>
</dbReference>
<evidence type="ECO:0000256" key="5">
    <source>
        <dbReference type="ARBA" id="ARBA00022737"/>
    </source>
</evidence>
<evidence type="ECO:0000256" key="9">
    <source>
        <dbReference type="ARBA" id="ARBA00023180"/>
    </source>
</evidence>
<name>A0A3P9CKA5_9CICH</name>
<feature type="disulfide bond" evidence="10">
    <location>
        <begin position="45"/>
        <end position="63"/>
    </location>
</feature>
<evidence type="ECO:0000256" key="8">
    <source>
        <dbReference type="ARBA" id="ARBA00023157"/>
    </source>
</evidence>
<evidence type="ECO:0000256" key="3">
    <source>
        <dbReference type="ARBA" id="ARBA00022692"/>
    </source>
</evidence>
<reference evidence="11" key="3">
    <citation type="submission" date="2025-09" db="UniProtKB">
        <authorList>
            <consortium name="Ensembl"/>
        </authorList>
    </citation>
    <scope>IDENTIFICATION</scope>
</reference>
<accession>A0A3P9CKA5</accession>
<dbReference type="InterPro" id="IPR036055">
    <property type="entry name" value="LDL_receptor-like_sf"/>
</dbReference>
<keyword evidence="6" id="KW-1133">Transmembrane helix</keyword>
<dbReference type="GeneTree" id="ENSGT00940000178065"/>
<evidence type="ECO:0000313" key="11">
    <source>
        <dbReference type="Ensembl" id="ENSMZEP00005022537.1"/>
    </source>
</evidence>
<keyword evidence="12" id="KW-1185">Reference proteome</keyword>
<proteinExistence type="predicted"/>
<dbReference type="CDD" id="cd00112">
    <property type="entry name" value="LDLa"/>
    <property type="match status" value="1"/>
</dbReference>
<dbReference type="SMART" id="SM00192">
    <property type="entry name" value="LDLa"/>
    <property type="match status" value="1"/>
</dbReference>
<keyword evidence="4" id="KW-0732">Signal</keyword>
<keyword evidence="3" id="KW-0812">Transmembrane</keyword>
<dbReference type="GO" id="GO:0012505">
    <property type="term" value="C:endomembrane system"/>
    <property type="evidence" value="ECO:0007669"/>
    <property type="project" value="UniProtKB-SubCell"/>
</dbReference>
<evidence type="ECO:0000256" key="1">
    <source>
        <dbReference type="ARBA" id="ARBA00004167"/>
    </source>
</evidence>
<evidence type="ECO:0000256" key="7">
    <source>
        <dbReference type="ARBA" id="ARBA00023136"/>
    </source>
</evidence>
<evidence type="ECO:0000256" key="2">
    <source>
        <dbReference type="ARBA" id="ARBA00004308"/>
    </source>
</evidence>
<reference evidence="11 12" key="1">
    <citation type="journal article" date="2014" name="Nature">
        <title>The genomic substrate for adaptive radiation in African cichlid fish.</title>
        <authorList>
            <person name="Brawand D."/>
            <person name="Wagner C.E."/>
            <person name="Li Y.I."/>
            <person name="Malinsky M."/>
            <person name="Keller I."/>
            <person name="Fan S."/>
            <person name="Simakov O."/>
            <person name="Ng A.Y."/>
            <person name="Lim Z.W."/>
            <person name="Bezault E."/>
            <person name="Turner-Maier J."/>
            <person name="Johnson J."/>
            <person name="Alcazar R."/>
            <person name="Noh H.J."/>
            <person name="Russell P."/>
            <person name="Aken B."/>
            <person name="Alfoldi J."/>
            <person name="Amemiya C."/>
            <person name="Azzouzi N."/>
            <person name="Baroiller J.F."/>
            <person name="Barloy-Hubler F."/>
            <person name="Berlin A."/>
            <person name="Bloomquist R."/>
            <person name="Carleton K.L."/>
            <person name="Conte M.A."/>
            <person name="D'Cotta H."/>
            <person name="Eshel O."/>
            <person name="Gaffney L."/>
            <person name="Galibert F."/>
            <person name="Gante H.F."/>
            <person name="Gnerre S."/>
            <person name="Greuter L."/>
            <person name="Guyon R."/>
            <person name="Haddad N.S."/>
            <person name="Haerty W."/>
            <person name="Harris R.M."/>
            <person name="Hofmann H.A."/>
            <person name="Hourlier T."/>
            <person name="Hulata G."/>
            <person name="Jaffe D.B."/>
            <person name="Lara M."/>
            <person name="Lee A.P."/>
            <person name="MacCallum I."/>
            <person name="Mwaiko S."/>
            <person name="Nikaido M."/>
            <person name="Nishihara H."/>
            <person name="Ozouf-Costaz C."/>
            <person name="Penman D.J."/>
            <person name="Przybylski D."/>
            <person name="Rakotomanga M."/>
            <person name="Renn S.C.P."/>
            <person name="Ribeiro F.J."/>
            <person name="Ron M."/>
            <person name="Salzburger W."/>
            <person name="Sanchez-Pulido L."/>
            <person name="Santos M.E."/>
            <person name="Searle S."/>
            <person name="Sharpe T."/>
            <person name="Swofford R."/>
            <person name="Tan F.J."/>
            <person name="Williams L."/>
            <person name="Young S."/>
            <person name="Yin S."/>
            <person name="Okada N."/>
            <person name="Kocher T.D."/>
            <person name="Miska E.A."/>
            <person name="Lander E.S."/>
            <person name="Venkatesh B."/>
            <person name="Fernald R.D."/>
            <person name="Meyer A."/>
            <person name="Ponting C.P."/>
            <person name="Streelman J.T."/>
            <person name="Lindblad-Toh K."/>
            <person name="Seehausen O."/>
            <person name="Di Palma F."/>
        </authorList>
    </citation>
    <scope>NUCLEOTIDE SEQUENCE</scope>
</reference>
<evidence type="ECO:0000256" key="6">
    <source>
        <dbReference type="ARBA" id="ARBA00022989"/>
    </source>
</evidence>
<comment type="subcellular location">
    <subcellularLocation>
        <location evidence="2">Endomembrane system</location>
    </subcellularLocation>
    <subcellularLocation>
        <location evidence="1">Membrane</location>
        <topology evidence="1">Single-pass membrane protein</topology>
    </subcellularLocation>
</comment>
<keyword evidence="8 10" id="KW-1015">Disulfide bond</keyword>
<dbReference type="SUPFAM" id="SSF57424">
    <property type="entry name" value="LDL receptor-like module"/>
    <property type="match status" value="1"/>
</dbReference>
<dbReference type="InterPro" id="IPR023415">
    <property type="entry name" value="LDLR_class-A_CS"/>
</dbReference>
<keyword evidence="7" id="KW-0472">Membrane</keyword>
<dbReference type="FunFam" id="4.10.400.10:FF:000034">
    <property type="entry name" value="Low-density lipoprotein receptor-related protein 2"/>
    <property type="match status" value="1"/>
</dbReference>
<dbReference type="InterPro" id="IPR002172">
    <property type="entry name" value="LDrepeatLR_classA_rpt"/>
</dbReference>
<feature type="disulfide bond" evidence="10">
    <location>
        <begin position="57"/>
        <end position="72"/>
    </location>
</feature>
<evidence type="ECO:0000256" key="4">
    <source>
        <dbReference type="ARBA" id="ARBA00022729"/>
    </source>
</evidence>
<protein>
    <submittedName>
        <fullName evidence="11">Uncharacterized protein</fullName>
    </submittedName>
</protein>
<dbReference type="PANTHER" id="PTHR24270">
    <property type="entry name" value="LOW-DENSITY LIPOPROTEIN RECEPTOR-RELATED"/>
    <property type="match status" value="1"/>
</dbReference>
<dbReference type="STRING" id="106582.ENSMZEP00005022537"/>
<dbReference type="Gene3D" id="4.10.400.10">
    <property type="entry name" value="Low-density Lipoprotein Receptor"/>
    <property type="match status" value="1"/>
</dbReference>
<dbReference type="GO" id="GO:0005886">
    <property type="term" value="C:plasma membrane"/>
    <property type="evidence" value="ECO:0007669"/>
    <property type="project" value="TreeGrafter"/>
</dbReference>
<dbReference type="AlphaFoldDB" id="A0A3P9CKA5"/>
<dbReference type="GO" id="GO:0016192">
    <property type="term" value="P:vesicle-mediated transport"/>
    <property type="evidence" value="ECO:0007669"/>
    <property type="project" value="UniProtKB-ARBA"/>
</dbReference>
<dbReference type="PANTHER" id="PTHR24270:SF8">
    <property type="entry name" value="LD11117P-RELATED"/>
    <property type="match status" value="1"/>
</dbReference>
<dbReference type="PROSITE" id="PS50068">
    <property type="entry name" value="LDLRA_2"/>
    <property type="match status" value="1"/>
</dbReference>
<keyword evidence="9" id="KW-0325">Glycoprotein</keyword>
<reference evidence="11" key="2">
    <citation type="submission" date="2025-08" db="UniProtKB">
        <authorList>
            <consortium name="Ensembl"/>
        </authorList>
    </citation>
    <scope>IDENTIFICATION</scope>
</reference>
<evidence type="ECO:0000256" key="10">
    <source>
        <dbReference type="PROSITE-ProRule" id="PRU00124"/>
    </source>
</evidence>
<sequence length="105" mass="11561">RVRLLLLKIIEEVIVLICLTTFISCSYSSHFVGQISECSHDQWQCDDGGCIPAVWRCDGDGDCLDGSDEVDCTGGLPPPPPKPVGGKKTHNFTHYSIIYFCFPVV</sequence>
<organism evidence="11 12">
    <name type="scientific">Maylandia zebra</name>
    <name type="common">zebra mbuna</name>
    <dbReference type="NCBI Taxonomy" id="106582"/>
    <lineage>
        <taxon>Eukaryota</taxon>
        <taxon>Metazoa</taxon>
        <taxon>Chordata</taxon>
        <taxon>Craniata</taxon>
        <taxon>Vertebrata</taxon>
        <taxon>Euteleostomi</taxon>
        <taxon>Actinopterygii</taxon>
        <taxon>Neopterygii</taxon>
        <taxon>Teleostei</taxon>
        <taxon>Neoteleostei</taxon>
        <taxon>Acanthomorphata</taxon>
        <taxon>Ovalentaria</taxon>
        <taxon>Cichlomorphae</taxon>
        <taxon>Cichliformes</taxon>
        <taxon>Cichlidae</taxon>
        <taxon>African cichlids</taxon>
        <taxon>Pseudocrenilabrinae</taxon>
        <taxon>Haplochromini</taxon>
        <taxon>Maylandia</taxon>
        <taxon>Maylandia zebra complex</taxon>
    </lineage>
</organism>
<dbReference type="Pfam" id="PF00057">
    <property type="entry name" value="Ldl_recept_a"/>
    <property type="match status" value="1"/>
</dbReference>
<dbReference type="PROSITE" id="PS01209">
    <property type="entry name" value="LDLRA_1"/>
    <property type="match status" value="1"/>
</dbReference>
<dbReference type="Proteomes" id="UP000265160">
    <property type="component" value="LG7"/>
</dbReference>
<evidence type="ECO:0000313" key="12">
    <source>
        <dbReference type="Proteomes" id="UP000265160"/>
    </source>
</evidence>
<keyword evidence="5" id="KW-0677">Repeat</keyword>
<dbReference type="Ensembl" id="ENSMZET00005023286.1">
    <property type="protein sequence ID" value="ENSMZEP00005022537.1"/>
    <property type="gene ID" value="ENSMZEG00005016874.1"/>
</dbReference>